<protein>
    <submittedName>
        <fullName evidence="1">Uncharacterized protein</fullName>
    </submittedName>
</protein>
<dbReference type="EMBL" id="JSWE01000244">
    <property type="protein sequence ID" value="KIE04057.1"/>
    <property type="molecule type" value="Genomic_DNA"/>
</dbReference>
<dbReference type="SUPFAM" id="SSF48403">
    <property type="entry name" value="Ankyrin repeat"/>
    <property type="match status" value="1"/>
</dbReference>
<gene>
    <name evidence="1" type="ORF">NF27_KC00040</name>
</gene>
<dbReference type="Gene3D" id="1.25.40.20">
    <property type="entry name" value="Ankyrin repeat-containing domain"/>
    <property type="match status" value="1"/>
</dbReference>
<sequence length="349" mass="38613">MEIIIKRIFMLNSDERLISVDYKSKFDDKLIITLEIGIVTLFRRGLHAEIGIEYLNEGKAVYKMVHLTGRGSSSGDSNISLGNGSGPSQFIPGVSSEGVVQILDLSNKPVKKEGESISWEVSKKKALALLHYAERNPLQKFNIYGHSNFVNRIQQLAGYEEFYSCVSWACAVLNIAGINIKYDAVNLFIYTPSLISKSTIEAVSPVDITTLCKFAKTGNTEAIITNFPPEGSNVNELTSYATSGPVETFLGTYSPLSIAVSYGQYEVVKLLIEKYHALPNQLIGRREDHTALDCAYKNFWFSGVKESAKEAVQNYLKSIGGKFYTDLSHQEKVVASRNEESSVSKTVGM</sequence>
<reference evidence="1 2" key="1">
    <citation type="submission" date="2014-11" db="EMBL/GenBank/DDBJ databases">
        <title>A Rickettsiales Symbiont of Amoebae With Ancient Features.</title>
        <authorList>
            <person name="Schulz F."/>
            <person name="Martijn J."/>
            <person name="Wascher F."/>
            <person name="Kostanjsek R."/>
            <person name="Ettema T.J."/>
            <person name="Horn M."/>
        </authorList>
    </citation>
    <scope>NUCLEOTIDE SEQUENCE [LARGE SCALE GENOMIC DNA]</scope>
    <source>
        <strain evidence="1 2">UWC36</strain>
    </source>
</reference>
<dbReference type="InterPro" id="IPR002110">
    <property type="entry name" value="Ankyrin_rpt"/>
</dbReference>
<comment type="caution">
    <text evidence="1">The sequence shown here is derived from an EMBL/GenBank/DDBJ whole genome shotgun (WGS) entry which is preliminary data.</text>
</comment>
<organism evidence="1 2">
    <name type="scientific">Candidatus Jidaibacter acanthamoebae</name>
    <dbReference type="NCBI Taxonomy" id="86105"/>
    <lineage>
        <taxon>Bacteria</taxon>
        <taxon>Pseudomonadati</taxon>
        <taxon>Pseudomonadota</taxon>
        <taxon>Alphaproteobacteria</taxon>
        <taxon>Rickettsiales</taxon>
        <taxon>Candidatus Midichloriaceae</taxon>
        <taxon>Candidatus Jidaibacter</taxon>
    </lineage>
</organism>
<proteinExistence type="predicted"/>
<evidence type="ECO:0000313" key="2">
    <source>
        <dbReference type="Proteomes" id="UP000031258"/>
    </source>
</evidence>
<accession>A0A0C1MQ22</accession>
<dbReference type="Pfam" id="PF00023">
    <property type="entry name" value="Ank"/>
    <property type="match status" value="1"/>
</dbReference>
<dbReference type="InterPro" id="IPR036770">
    <property type="entry name" value="Ankyrin_rpt-contain_sf"/>
</dbReference>
<dbReference type="Proteomes" id="UP000031258">
    <property type="component" value="Unassembled WGS sequence"/>
</dbReference>
<evidence type="ECO:0000313" key="1">
    <source>
        <dbReference type="EMBL" id="KIE04057.1"/>
    </source>
</evidence>
<dbReference type="AlphaFoldDB" id="A0A0C1MQ22"/>
<name>A0A0C1MQ22_9RICK</name>
<keyword evidence="2" id="KW-1185">Reference proteome</keyword>